<feature type="chain" id="PRO_5022839771" evidence="3">
    <location>
        <begin position="22"/>
        <end position="459"/>
    </location>
</feature>
<feature type="signal peptide" evidence="3">
    <location>
        <begin position="1"/>
        <end position="21"/>
    </location>
</feature>
<dbReference type="InterPro" id="IPR024607">
    <property type="entry name" value="Sulfatase_CS"/>
</dbReference>
<evidence type="ECO:0000313" key="5">
    <source>
        <dbReference type="EMBL" id="TWT92922.1"/>
    </source>
</evidence>
<evidence type="ECO:0000256" key="2">
    <source>
        <dbReference type="ARBA" id="ARBA00022801"/>
    </source>
</evidence>
<evidence type="ECO:0000256" key="1">
    <source>
        <dbReference type="ARBA" id="ARBA00008779"/>
    </source>
</evidence>
<name>A0A5C5ZZB9_9BACT</name>
<dbReference type="PROSITE" id="PS00523">
    <property type="entry name" value="SULFATASE_1"/>
    <property type="match status" value="1"/>
</dbReference>
<comment type="similarity">
    <text evidence="1">Belongs to the sulfatase family.</text>
</comment>
<dbReference type="EMBL" id="SJPR01000009">
    <property type="protein sequence ID" value="TWT92922.1"/>
    <property type="molecule type" value="Genomic_DNA"/>
</dbReference>
<dbReference type="PANTHER" id="PTHR43751:SF1">
    <property type="entry name" value="SULFATASE ATSG-RELATED"/>
    <property type="match status" value="1"/>
</dbReference>
<dbReference type="Gene3D" id="3.40.720.10">
    <property type="entry name" value="Alkaline Phosphatase, subunit A"/>
    <property type="match status" value="1"/>
</dbReference>
<dbReference type="InterPro" id="IPR052701">
    <property type="entry name" value="GAG_Ulvan_Degrading_Sulfatases"/>
</dbReference>
<dbReference type="Pfam" id="PF00884">
    <property type="entry name" value="Sulfatase"/>
    <property type="match status" value="1"/>
</dbReference>
<gene>
    <name evidence="5" type="primary">betC_3</name>
    <name evidence="5" type="ORF">Pla108_40620</name>
</gene>
<evidence type="ECO:0000313" key="6">
    <source>
        <dbReference type="Proteomes" id="UP000317421"/>
    </source>
</evidence>
<protein>
    <submittedName>
        <fullName evidence="5">Choline-sulfatase</fullName>
        <ecNumber evidence="5">3.1.6.6</ecNumber>
    </submittedName>
</protein>
<feature type="domain" description="Sulfatase N-terminal" evidence="4">
    <location>
        <begin position="23"/>
        <end position="287"/>
    </location>
</feature>
<keyword evidence="6" id="KW-1185">Reference proteome</keyword>
<dbReference type="InterPro" id="IPR017850">
    <property type="entry name" value="Alkaline_phosphatase_core_sf"/>
</dbReference>
<dbReference type="OrthoDB" id="9803751at2"/>
<dbReference type="CDD" id="cd16027">
    <property type="entry name" value="SGSH"/>
    <property type="match status" value="1"/>
</dbReference>
<dbReference type="InterPro" id="IPR000917">
    <property type="entry name" value="Sulfatase_N"/>
</dbReference>
<comment type="caution">
    <text evidence="5">The sequence shown here is derived from an EMBL/GenBank/DDBJ whole genome shotgun (WGS) entry which is preliminary data.</text>
</comment>
<dbReference type="SUPFAM" id="SSF53649">
    <property type="entry name" value="Alkaline phosphatase-like"/>
    <property type="match status" value="1"/>
</dbReference>
<keyword evidence="3" id="KW-0732">Signal</keyword>
<keyword evidence="2 5" id="KW-0378">Hydrolase</keyword>
<dbReference type="PANTHER" id="PTHR43751">
    <property type="entry name" value="SULFATASE"/>
    <property type="match status" value="1"/>
</dbReference>
<sequence precursor="true">MARLRFFAALAVVGLAGTAVGRPNLVLILADDCTWRDLGCYGGQAHTPHLDRFCSEGMRLTRCFQAAPMCSPTRHNLLTGLYPVRSGAYPNHTFVRDGVKSLGHYLGDLGYRVALSGKRHIAPLEAFPFEYSGGANPDFAAIDNLMSECSAGGQPLCLFVCSNEPHSPWNKGDASAYPPRSLELPPYRQDSPALRKAYSKYLAEITYFDSQVGRTLTLLEKHGLVENTVVVVLSEQGNGFPFAKWTCYDAGLRSAMMVRWPGHVKLGSESDALVEYVDVAPTFIEMAEGTLPAELEGKSLVPLLRGEVDRHKEHVFGVQTSNGIYAFDGLYGRRSVRSERYHLIHNLGPSARFDNGISKTRYFADWRRAAEAGDDDAAAIIERFHQPPEFELFDTDEDPYELRNLADDPGQAERLAELRERLAAWMESQGDEGPATEAAALSRMLNGNPAARAAARARN</sequence>
<dbReference type="Proteomes" id="UP000317421">
    <property type="component" value="Unassembled WGS sequence"/>
</dbReference>
<accession>A0A5C5ZZB9</accession>
<reference evidence="5 6" key="1">
    <citation type="submission" date="2019-02" db="EMBL/GenBank/DDBJ databases">
        <title>Deep-cultivation of Planctomycetes and their phenomic and genomic characterization uncovers novel biology.</title>
        <authorList>
            <person name="Wiegand S."/>
            <person name="Jogler M."/>
            <person name="Boedeker C."/>
            <person name="Pinto D."/>
            <person name="Vollmers J."/>
            <person name="Rivas-Marin E."/>
            <person name="Kohn T."/>
            <person name="Peeters S.H."/>
            <person name="Heuer A."/>
            <person name="Rast P."/>
            <person name="Oberbeckmann S."/>
            <person name="Bunk B."/>
            <person name="Jeske O."/>
            <person name="Meyerdierks A."/>
            <person name="Storesund J.E."/>
            <person name="Kallscheuer N."/>
            <person name="Luecker S."/>
            <person name="Lage O.M."/>
            <person name="Pohl T."/>
            <person name="Merkel B.J."/>
            <person name="Hornburger P."/>
            <person name="Mueller R.-W."/>
            <person name="Bruemmer F."/>
            <person name="Labrenz M."/>
            <person name="Spormann A.M."/>
            <person name="Op Den Camp H."/>
            <person name="Overmann J."/>
            <person name="Amann R."/>
            <person name="Jetten M.S.M."/>
            <person name="Mascher T."/>
            <person name="Medema M.H."/>
            <person name="Devos D.P."/>
            <person name="Kaster A.-K."/>
            <person name="Ovreas L."/>
            <person name="Rohde M."/>
            <person name="Galperin M.Y."/>
            <person name="Jogler C."/>
        </authorList>
    </citation>
    <scope>NUCLEOTIDE SEQUENCE [LARGE SCALE GENOMIC DNA]</scope>
    <source>
        <strain evidence="5 6">Pla108</strain>
    </source>
</reference>
<organism evidence="5 6">
    <name type="scientific">Botrimarina colliarenosi</name>
    <dbReference type="NCBI Taxonomy" id="2528001"/>
    <lineage>
        <taxon>Bacteria</taxon>
        <taxon>Pseudomonadati</taxon>
        <taxon>Planctomycetota</taxon>
        <taxon>Planctomycetia</taxon>
        <taxon>Pirellulales</taxon>
        <taxon>Lacipirellulaceae</taxon>
        <taxon>Botrimarina</taxon>
    </lineage>
</organism>
<dbReference type="GO" id="GO:0047753">
    <property type="term" value="F:choline-sulfatase activity"/>
    <property type="evidence" value="ECO:0007669"/>
    <property type="project" value="UniProtKB-EC"/>
</dbReference>
<dbReference type="EC" id="3.1.6.6" evidence="5"/>
<evidence type="ECO:0000259" key="4">
    <source>
        <dbReference type="Pfam" id="PF00884"/>
    </source>
</evidence>
<dbReference type="AlphaFoldDB" id="A0A5C5ZZB9"/>
<proteinExistence type="inferred from homology"/>
<dbReference type="RefSeq" id="WP_146446735.1">
    <property type="nucleotide sequence ID" value="NZ_SJPR01000009.1"/>
</dbReference>
<evidence type="ECO:0000256" key="3">
    <source>
        <dbReference type="SAM" id="SignalP"/>
    </source>
</evidence>